<dbReference type="eggNOG" id="COG1177">
    <property type="taxonomic scope" value="Bacteria"/>
</dbReference>
<keyword evidence="12" id="KW-1185">Reference proteome</keyword>
<keyword evidence="2" id="KW-0813">Transport</keyword>
<keyword evidence="6 9" id="KW-1133">Transmembrane helix</keyword>
<dbReference type="AlphaFoldDB" id="G6YE87"/>
<evidence type="ECO:0000259" key="10">
    <source>
        <dbReference type="PROSITE" id="PS50928"/>
    </source>
</evidence>
<evidence type="ECO:0000256" key="6">
    <source>
        <dbReference type="ARBA" id="ARBA00022989"/>
    </source>
</evidence>
<accession>G6YE87</accession>
<feature type="domain" description="ABC transmembrane type-1" evidence="10">
    <location>
        <begin position="52"/>
        <end position="251"/>
    </location>
</feature>
<evidence type="ECO:0000256" key="8">
    <source>
        <dbReference type="SAM" id="MobiDB-lite"/>
    </source>
</evidence>
<feature type="region of interest" description="Disordered" evidence="8">
    <location>
        <begin position="132"/>
        <end position="162"/>
    </location>
</feature>
<evidence type="ECO:0000313" key="11">
    <source>
        <dbReference type="EMBL" id="EHH10028.1"/>
    </source>
</evidence>
<proteinExistence type="predicted"/>
<feature type="compositionally biased region" description="Basic and acidic residues" evidence="8">
    <location>
        <begin position="135"/>
        <end position="147"/>
    </location>
</feature>
<keyword evidence="3" id="KW-1003">Cell membrane</keyword>
<reference evidence="11 12" key="1">
    <citation type="journal article" date="2012" name="J. Bacteriol.">
        <title>Draft Genome Sequence of Plant Growth-Promoting Rhizobium Mesorhizobium amorphae, Isolated from Zinc-Lead Mine Tailings.</title>
        <authorList>
            <person name="Hao X."/>
            <person name="Lin Y."/>
            <person name="Johnstone L."/>
            <person name="Baltrus D.A."/>
            <person name="Miller S.J."/>
            <person name="Wei G."/>
            <person name="Rensing C."/>
        </authorList>
    </citation>
    <scope>NUCLEOTIDE SEQUENCE [LARGE SCALE GENOMIC DNA]</scope>
    <source>
        <strain evidence="11 12">CCNWGS0123</strain>
    </source>
</reference>
<dbReference type="GO" id="GO:0005886">
    <property type="term" value="C:plasma membrane"/>
    <property type="evidence" value="ECO:0007669"/>
    <property type="project" value="UniProtKB-SubCell"/>
</dbReference>
<keyword evidence="4" id="KW-0997">Cell inner membrane</keyword>
<feature type="transmembrane region" description="Helical" evidence="9">
    <location>
        <begin position="90"/>
        <end position="111"/>
    </location>
</feature>
<evidence type="ECO:0000256" key="2">
    <source>
        <dbReference type="ARBA" id="ARBA00022448"/>
    </source>
</evidence>
<gene>
    <name evidence="11" type="ORF">MEA186_21399</name>
</gene>
<dbReference type="CDD" id="cd06261">
    <property type="entry name" value="TM_PBP2"/>
    <property type="match status" value="1"/>
</dbReference>
<dbReference type="Proteomes" id="UP000002949">
    <property type="component" value="Unassembled WGS sequence"/>
</dbReference>
<keyword evidence="7 9" id="KW-0472">Membrane</keyword>
<evidence type="ECO:0000256" key="4">
    <source>
        <dbReference type="ARBA" id="ARBA00022519"/>
    </source>
</evidence>
<evidence type="ECO:0000256" key="1">
    <source>
        <dbReference type="ARBA" id="ARBA00004429"/>
    </source>
</evidence>
<evidence type="ECO:0000256" key="9">
    <source>
        <dbReference type="SAM" id="Phobius"/>
    </source>
</evidence>
<dbReference type="PROSITE" id="PS50928">
    <property type="entry name" value="ABC_TM1"/>
    <property type="match status" value="1"/>
</dbReference>
<dbReference type="PANTHER" id="PTHR43357">
    <property type="entry name" value="INNER MEMBRANE ABC TRANSPORTER PERMEASE PROTEIN YDCV"/>
    <property type="match status" value="1"/>
</dbReference>
<name>G6YE87_9HYPH</name>
<protein>
    <submittedName>
        <fullName evidence="11">Binding-protein dependent transport system inner membrane protein</fullName>
    </submittedName>
</protein>
<dbReference type="InterPro" id="IPR035906">
    <property type="entry name" value="MetI-like_sf"/>
</dbReference>
<evidence type="ECO:0000313" key="12">
    <source>
        <dbReference type="Proteomes" id="UP000002949"/>
    </source>
</evidence>
<dbReference type="EMBL" id="AGSN01000140">
    <property type="protein sequence ID" value="EHH10028.1"/>
    <property type="molecule type" value="Genomic_DNA"/>
</dbReference>
<dbReference type="InterPro" id="IPR000515">
    <property type="entry name" value="MetI-like"/>
</dbReference>
<dbReference type="PANTHER" id="PTHR43357:SF4">
    <property type="entry name" value="INNER MEMBRANE ABC TRANSPORTER PERMEASE PROTEIN YDCV"/>
    <property type="match status" value="1"/>
</dbReference>
<evidence type="ECO:0000256" key="5">
    <source>
        <dbReference type="ARBA" id="ARBA00022692"/>
    </source>
</evidence>
<sequence>MAAMVLAFLMSPLIIIVLFSFKSSGDFTFPITGWSLKWYAEFFSTQTWMDALRNSLVLAVSTTLLATLLGTMAALGLAAPQLPGRRLISAFLLIPMIAPVVIVGVGMYFVFSMTGLTATFPGPHPRSYLARRSVRRGDRLSGSDRSRPATALGRRQHGRTTLPCLPQGDASGHPAGHCLGRTVCLRHLARRGGGDDVPCWPGTTHLAARNVHHRPRHADADHRSCRNGVDCRLYRAAGRFDIVRPFKPIEL</sequence>
<organism evidence="11 12">
    <name type="scientific">Mesorhizobium amorphae CCNWGS0123</name>
    <dbReference type="NCBI Taxonomy" id="1082933"/>
    <lineage>
        <taxon>Bacteria</taxon>
        <taxon>Pseudomonadati</taxon>
        <taxon>Pseudomonadota</taxon>
        <taxon>Alphaproteobacteria</taxon>
        <taxon>Hyphomicrobiales</taxon>
        <taxon>Phyllobacteriaceae</taxon>
        <taxon>Mesorhizobium</taxon>
    </lineage>
</organism>
<feature type="transmembrane region" description="Helical" evidence="9">
    <location>
        <begin position="56"/>
        <end position="78"/>
    </location>
</feature>
<dbReference type="GO" id="GO:0055085">
    <property type="term" value="P:transmembrane transport"/>
    <property type="evidence" value="ECO:0007669"/>
    <property type="project" value="InterPro"/>
</dbReference>
<evidence type="ECO:0000256" key="7">
    <source>
        <dbReference type="ARBA" id="ARBA00023136"/>
    </source>
</evidence>
<dbReference type="SUPFAM" id="SSF161098">
    <property type="entry name" value="MetI-like"/>
    <property type="match status" value="1"/>
</dbReference>
<dbReference type="Gene3D" id="1.10.3720.10">
    <property type="entry name" value="MetI-like"/>
    <property type="match status" value="1"/>
</dbReference>
<dbReference type="PATRIC" id="fig|1082933.3.peg.4174"/>
<comment type="subcellular location">
    <subcellularLocation>
        <location evidence="1">Cell inner membrane</location>
        <topology evidence="1">Multi-pass membrane protein</topology>
    </subcellularLocation>
</comment>
<keyword evidence="5 9" id="KW-0812">Transmembrane</keyword>
<evidence type="ECO:0000256" key="3">
    <source>
        <dbReference type="ARBA" id="ARBA00022475"/>
    </source>
</evidence>